<dbReference type="InParanoid" id="A0A067MXD5"/>
<evidence type="ECO:0000313" key="1">
    <source>
        <dbReference type="EMBL" id="KDQ19320.1"/>
    </source>
</evidence>
<reference evidence="2" key="1">
    <citation type="journal article" date="2014" name="Proc. Natl. Acad. Sci. U.S.A.">
        <title>Extensive sampling of basidiomycete genomes demonstrates inadequacy of the white-rot/brown-rot paradigm for wood decay fungi.</title>
        <authorList>
            <person name="Riley R."/>
            <person name="Salamov A.A."/>
            <person name="Brown D.W."/>
            <person name="Nagy L.G."/>
            <person name="Floudas D."/>
            <person name="Held B.W."/>
            <person name="Levasseur A."/>
            <person name="Lombard V."/>
            <person name="Morin E."/>
            <person name="Otillar R."/>
            <person name="Lindquist E.A."/>
            <person name="Sun H."/>
            <person name="LaButti K.M."/>
            <person name="Schmutz J."/>
            <person name="Jabbour D."/>
            <person name="Luo H."/>
            <person name="Baker S.E."/>
            <person name="Pisabarro A.G."/>
            <person name="Walton J.D."/>
            <person name="Blanchette R.A."/>
            <person name="Henrissat B."/>
            <person name="Martin F."/>
            <person name="Cullen D."/>
            <person name="Hibbett D.S."/>
            <person name="Grigoriev I.V."/>
        </authorList>
    </citation>
    <scope>NUCLEOTIDE SEQUENCE [LARGE SCALE GENOMIC DNA]</scope>
    <source>
        <strain evidence="2">FD-172 SS1</strain>
    </source>
</reference>
<proteinExistence type="predicted"/>
<name>A0A067MXD5_BOTB1</name>
<gene>
    <name evidence="1" type="ORF">BOTBODRAFT_27906</name>
</gene>
<organism evidence="1 2">
    <name type="scientific">Botryobasidium botryosum (strain FD-172 SS1)</name>
    <dbReference type="NCBI Taxonomy" id="930990"/>
    <lineage>
        <taxon>Eukaryota</taxon>
        <taxon>Fungi</taxon>
        <taxon>Dikarya</taxon>
        <taxon>Basidiomycota</taxon>
        <taxon>Agaricomycotina</taxon>
        <taxon>Agaricomycetes</taxon>
        <taxon>Cantharellales</taxon>
        <taxon>Botryobasidiaceae</taxon>
        <taxon>Botryobasidium</taxon>
    </lineage>
</organism>
<dbReference type="Proteomes" id="UP000027195">
    <property type="component" value="Unassembled WGS sequence"/>
</dbReference>
<evidence type="ECO:0000313" key="2">
    <source>
        <dbReference type="Proteomes" id="UP000027195"/>
    </source>
</evidence>
<keyword evidence="2" id="KW-1185">Reference proteome</keyword>
<dbReference type="EMBL" id="KL198019">
    <property type="protein sequence ID" value="KDQ19320.1"/>
    <property type="molecule type" value="Genomic_DNA"/>
</dbReference>
<accession>A0A067MXD5</accession>
<protein>
    <submittedName>
        <fullName evidence="1">Uncharacterized protein</fullName>
    </submittedName>
</protein>
<sequence length="90" mass="10676">MVCHCSWQERAKRVLEYKNRSQRSIPAPVNRNRNDFRIFGTAANLLYLTQYYDKERHEPLASVNYLYGNRRDRYVHGMPSLKDAIAVFVP</sequence>
<dbReference type="AlphaFoldDB" id="A0A067MXD5"/>
<dbReference type="HOGENOM" id="CLU_2440555_0_0_1"/>
<dbReference type="OrthoDB" id="422574at2759"/>